<dbReference type="EMBL" id="JAPTSV010000015">
    <property type="protein sequence ID" value="KAJ1520296.1"/>
    <property type="molecule type" value="Genomic_DNA"/>
</dbReference>
<feature type="transmembrane region" description="Helical" evidence="1">
    <location>
        <begin position="369"/>
        <end position="388"/>
    </location>
</feature>
<name>A0AAV7X9I0_9NEOP</name>
<evidence type="ECO:0000313" key="3">
    <source>
        <dbReference type="EMBL" id="KAJ1520296.1"/>
    </source>
</evidence>
<keyword evidence="1" id="KW-0472">Membrane</keyword>
<keyword evidence="4" id="KW-1185">Reference proteome</keyword>
<keyword evidence="2" id="KW-0732">Signal</keyword>
<feature type="chain" id="PRO_5044000963" evidence="2">
    <location>
        <begin position="21"/>
        <end position="462"/>
    </location>
</feature>
<accession>A0AAV7X9I0</accession>
<gene>
    <name evidence="3" type="ORF">ONE63_004497</name>
</gene>
<dbReference type="AlphaFoldDB" id="A0AAV7X9I0"/>
<keyword evidence="1" id="KW-1133">Transmembrane helix</keyword>
<evidence type="ECO:0000313" key="4">
    <source>
        <dbReference type="Proteomes" id="UP001075354"/>
    </source>
</evidence>
<keyword evidence="1" id="KW-0812">Transmembrane</keyword>
<sequence>MTVYVLVTLVLVAAGERCYAKLSVAETSTPGEARCALALVPRYLAEARNSAGLYVLGWRPWIGEFLQRLSPAAAVTLAAVPRLRVLDQPDGQGLPPAGAIVLFVGEELLSLVGPFLVGRQMPIATRVLVWLTVSGATPSPLLTEAAASALSRLCLAEARVAVSAGATHVLAAEDGCGPLANVPVREVDVWTPGSGWRRGKALFSAACLRWQPPPAGRPLTADVKDGHLVPGTAAKIVWEAVLHAANRAAATTATAYFSHADLCRKDLLVGAIPLVPRFVLRHFVPFTWGQEGILAVVPAGMAPPVGHVLQQLTDEFSAAAWLATAASFSSMVIAFTVLAPGRGRDPAVLLTAMPLLAQALPWTRFARGPVRALLAVWLLMCTVVVAAYQGMLIGKLYVETGPTDIDSVEQLIESNLTVLLHNPVHLDRFPTGSWTASASSATLEAYRNHSTVLQTVNQWRIW</sequence>
<proteinExistence type="predicted"/>
<feature type="signal peptide" evidence="2">
    <location>
        <begin position="1"/>
        <end position="20"/>
    </location>
</feature>
<evidence type="ECO:0000256" key="2">
    <source>
        <dbReference type="SAM" id="SignalP"/>
    </source>
</evidence>
<protein>
    <submittedName>
        <fullName evidence="3">Uncharacterized protein</fullName>
    </submittedName>
</protein>
<feature type="transmembrane region" description="Helical" evidence="1">
    <location>
        <begin position="318"/>
        <end position="339"/>
    </location>
</feature>
<reference evidence="3" key="1">
    <citation type="submission" date="2022-12" db="EMBL/GenBank/DDBJ databases">
        <title>Chromosome-level genome assembly of the bean flower thrips Megalurothrips usitatus.</title>
        <authorList>
            <person name="Ma L."/>
            <person name="Liu Q."/>
            <person name="Li H."/>
            <person name="Cai W."/>
        </authorList>
    </citation>
    <scope>NUCLEOTIDE SEQUENCE</scope>
    <source>
        <strain evidence="3">Cailab_2022a</strain>
    </source>
</reference>
<dbReference type="Proteomes" id="UP001075354">
    <property type="component" value="Chromosome 15"/>
</dbReference>
<organism evidence="3 4">
    <name type="scientific">Megalurothrips usitatus</name>
    <name type="common">bean blossom thrips</name>
    <dbReference type="NCBI Taxonomy" id="439358"/>
    <lineage>
        <taxon>Eukaryota</taxon>
        <taxon>Metazoa</taxon>
        <taxon>Ecdysozoa</taxon>
        <taxon>Arthropoda</taxon>
        <taxon>Hexapoda</taxon>
        <taxon>Insecta</taxon>
        <taxon>Pterygota</taxon>
        <taxon>Neoptera</taxon>
        <taxon>Paraneoptera</taxon>
        <taxon>Thysanoptera</taxon>
        <taxon>Terebrantia</taxon>
        <taxon>Thripoidea</taxon>
        <taxon>Thripidae</taxon>
        <taxon>Megalurothrips</taxon>
    </lineage>
</organism>
<evidence type="ECO:0000256" key="1">
    <source>
        <dbReference type="SAM" id="Phobius"/>
    </source>
</evidence>
<comment type="caution">
    <text evidence="3">The sequence shown here is derived from an EMBL/GenBank/DDBJ whole genome shotgun (WGS) entry which is preliminary data.</text>
</comment>